<comment type="catalytic activity">
    <reaction evidence="8">
        <text>kanamycin B + acetyl-CoA = N(6')-acetylkanamycin B + CoA + H(+)</text>
        <dbReference type="Rhea" id="RHEA:16449"/>
        <dbReference type="ChEBI" id="CHEBI:15378"/>
        <dbReference type="ChEBI" id="CHEBI:57287"/>
        <dbReference type="ChEBI" id="CHEBI:57288"/>
        <dbReference type="ChEBI" id="CHEBI:58390"/>
        <dbReference type="ChEBI" id="CHEBI:58549"/>
        <dbReference type="EC" id="2.3.1.82"/>
    </reaction>
</comment>
<evidence type="ECO:0000256" key="7">
    <source>
        <dbReference type="ARBA" id="ARBA00029660"/>
    </source>
</evidence>
<dbReference type="Pfam" id="PF00583">
    <property type="entry name" value="Acetyltransf_1"/>
    <property type="match status" value="1"/>
</dbReference>
<sequence length="146" mass="16472">MDIESLSTHTINAVVELVLELWPECLLDEELENYARILDSTNDACYLASVGGEYVAFILISIRHDYVEGSADLPVAYIEGIYVKPDYRKQYIAKELVLVAEDWATQKGVKQIASDTEITNLASIDFHKKSGFHEVVRIVCFIKDLS</sequence>
<dbReference type="InterPro" id="IPR016181">
    <property type="entry name" value="Acyl_CoA_acyltransferase"/>
</dbReference>
<dbReference type="PROSITE" id="PS51186">
    <property type="entry name" value="GNAT"/>
    <property type="match status" value="1"/>
</dbReference>
<evidence type="ECO:0000313" key="10">
    <source>
        <dbReference type="EMBL" id="AUD01765.1"/>
    </source>
</evidence>
<dbReference type="PANTHER" id="PTHR43072">
    <property type="entry name" value="N-ACETYLTRANSFERASE"/>
    <property type="match status" value="1"/>
</dbReference>
<gene>
    <name evidence="10" type="ORF">CWM47_07990</name>
</gene>
<dbReference type="GO" id="GO:0047663">
    <property type="term" value="F:aminoglycoside 6'-N-acetyltransferase activity"/>
    <property type="evidence" value="ECO:0007669"/>
    <property type="project" value="UniProtKB-EC"/>
</dbReference>
<dbReference type="InterPro" id="IPR000182">
    <property type="entry name" value="GNAT_dom"/>
</dbReference>
<keyword evidence="4 10" id="KW-0808">Transferase</keyword>
<comment type="subunit">
    <text evidence="1">Homodimer.</text>
</comment>
<dbReference type="CDD" id="cd04301">
    <property type="entry name" value="NAT_SF"/>
    <property type="match status" value="1"/>
</dbReference>
<evidence type="ECO:0000256" key="4">
    <source>
        <dbReference type="ARBA" id="ARBA00022679"/>
    </source>
</evidence>
<feature type="domain" description="N-acetyltransferase" evidence="9">
    <location>
        <begin position="1"/>
        <end position="146"/>
    </location>
</feature>
<evidence type="ECO:0000256" key="8">
    <source>
        <dbReference type="ARBA" id="ARBA00048923"/>
    </source>
</evidence>
<dbReference type="Proteomes" id="UP000232883">
    <property type="component" value="Chromosome"/>
</dbReference>
<dbReference type="SUPFAM" id="SSF55729">
    <property type="entry name" value="Acyl-CoA N-acyltransferases (Nat)"/>
    <property type="match status" value="1"/>
</dbReference>
<keyword evidence="11" id="KW-1185">Reference proteome</keyword>
<evidence type="ECO:0000256" key="6">
    <source>
        <dbReference type="ARBA" id="ARBA00023315"/>
    </source>
</evidence>
<keyword evidence="6" id="KW-0012">Acyltransferase</keyword>
<evidence type="ECO:0000256" key="2">
    <source>
        <dbReference type="ARBA" id="ARBA00012888"/>
    </source>
</evidence>
<name>A0A2K8YVT8_9BACT</name>
<proteinExistence type="predicted"/>
<dbReference type="KEGG" id="spir:CWM47_07990"/>
<evidence type="ECO:0000259" key="9">
    <source>
        <dbReference type="PROSITE" id="PS51186"/>
    </source>
</evidence>
<dbReference type="OrthoDB" id="9799096at2"/>
<dbReference type="EC" id="2.3.1.82" evidence="2"/>
<dbReference type="Gene3D" id="3.40.630.30">
    <property type="match status" value="1"/>
</dbReference>
<evidence type="ECO:0000313" key="11">
    <source>
        <dbReference type="Proteomes" id="UP000232883"/>
    </source>
</evidence>
<keyword evidence="5" id="KW-0046">Antibiotic resistance</keyword>
<dbReference type="GO" id="GO:0046677">
    <property type="term" value="P:response to antibiotic"/>
    <property type="evidence" value="ECO:0007669"/>
    <property type="project" value="UniProtKB-KW"/>
</dbReference>
<dbReference type="RefSeq" id="WP_100987486.1">
    <property type="nucleotide sequence ID" value="NZ_CP025096.1"/>
</dbReference>
<dbReference type="NCBIfam" id="NF043067">
    <property type="entry name" value="AAC_6p_group_E"/>
    <property type="match status" value="1"/>
</dbReference>
<evidence type="ECO:0000256" key="3">
    <source>
        <dbReference type="ARBA" id="ARBA00017677"/>
    </source>
</evidence>
<reference evidence="10 11" key="1">
    <citation type="submission" date="2017-11" db="EMBL/GenBank/DDBJ databases">
        <title>Taxonomic description and genome sequences of Spirosoma HA7 sp. nov., isolated from pollen microhabitat of Corylus avellana.</title>
        <authorList>
            <person name="Ambika Manirajan B."/>
            <person name="Suarez C."/>
            <person name="Ratering S."/>
            <person name="Geissler-Plaum R."/>
            <person name="Cardinale M."/>
            <person name="Sylvia S."/>
        </authorList>
    </citation>
    <scope>NUCLEOTIDE SEQUENCE [LARGE SCALE GENOMIC DNA]</scope>
    <source>
        <strain evidence="10 11">HA7</strain>
    </source>
</reference>
<evidence type="ECO:0000256" key="5">
    <source>
        <dbReference type="ARBA" id="ARBA00023251"/>
    </source>
</evidence>
<dbReference type="EMBL" id="CP025096">
    <property type="protein sequence ID" value="AUD01765.1"/>
    <property type="molecule type" value="Genomic_DNA"/>
</dbReference>
<protein>
    <recommendedName>
        <fullName evidence="3">Aminoglycoside N(6')-acetyltransferase type 1</fullName>
        <ecNumber evidence="2">2.3.1.82</ecNumber>
    </recommendedName>
    <alternativeName>
        <fullName evidence="7">Aminoglycoside resistance protein</fullName>
    </alternativeName>
</protein>
<evidence type="ECO:0000256" key="1">
    <source>
        <dbReference type="ARBA" id="ARBA00011738"/>
    </source>
</evidence>
<dbReference type="PIRSF" id="PIRSF000452">
    <property type="entry name" value="6-N-acetyltransf"/>
    <property type="match status" value="1"/>
</dbReference>
<dbReference type="AlphaFoldDB" id="A0A2K8YVT8"/>
<dbReference type="InterPro" id="IPR024170">
    <property type="entry name" value="Aminoglycoside_N6-AcTrfrase"/>
</dbReference>
<accession>A0A2K8YVT8</accession>
<organism evidence="10 11">
    <name type="scientific">Spirosoma pollinicola</name>
    <dbReference type="NCBI Taxonomy" id="2057025"/>
    <lineage>
        <taxon>Bacteria</taxon>
        <taxon>Pseudomonadati</taxon>
        <taxon>Bacteroidota</taxon>
        <taxon>Cytophagia</taxon>
        <taxon>Cytophagales</taxon>
        <taxon>Cytophagaceae</taxon>
        <taxon>Spirosoma</taxon>
    </lineage>
</organism>